<dbReference type="InterPro" id="IPR008547">
    <property type="entry name" value="DUF829_TMEM53"/>
</dbReference>
<evidence type="ECO:0000256" key="5">
    <source>
        <dbReference type="ARBA" id="ARBA00023242"/>
    </source>
</evidence>
<dbReference type="EMBL" id="KN839853">
    <property type="protein sequence ID" value="KIJ62853.1"/>
    <property type="molecule type" value="Genomic_DNA"/>
</dbReference>
<sequence>MPRPKPPAGFVTIGEGIYISLAHASTCTEIATNGSAPQVILIFGWMGATTRHLQNYIRPYAELYPNATQILVKCGPSFIWTSERAKGKRLLPVAEALETLGCLPSSDPTTGTNNTRPRVLIHAFSNGGSGQLTALGRLLSSKYPTISPSEQLVSALILDSCPATGDVRSIKAAFTFAIRNPVARYIALSIIYFFHAIRLGFSMVFGKHWMVMEFLKLQLFKPRLLPGMSAQTPRLYIYSRKDELVPWQEVQQHAETAREKGLNVRCEVFEESAHVAHMRLDPKRYWASVQDVWEVACQGDQAKGAEIA</sequence>
<evidence type="ECO:0000313" key="7">
    <source>
        <dbReference type="EMBL" id="KIJ62853.1"/>
    </source>
</evidence>
<proteinExistence type="inferred from homology"/>
<dbReference type="GO" id="GO:0005640">
    <property type="term" value="C:nuclear outer membrane"/>
    <property type="evidence" value="ECO:0007669"/>
    <property type="project" value="UniProtKB-SubCell"/>
</dbReference>
<organism evidence="7 8">
    <name type="scientific">Hydnomerulius pinastri MD-312</name>
    <dbReference type="NCBI Taxonomy" id="994086"/>
    <lineage>
        <taxon>Eukaryota</taxon>
        <taxon>Fungi</taxon>
        <taxon>Dikarya</taxon>
        <taxon>Basidiomycota</taxon>
        <taxon>Agaricomycotina</taxon>
        <taxon>Agaricomycetes</taxon>
        <taxon>Agaricomycetidae</taxon>
        <taxon>Boletales</taxon>
        <taxon>Boletales incertae sedis</taxon>
        <taxon>Leucogyrophana</taxon>
    </lineage>
</organism>
<name>A0A0C9W707_9AGAM</name>
<evidence type="ECO:0008006" key="9">
    <source>
        <dbReference type="Google" id="ProtNLM"/>
    </source>
</evidence>
<keyword evidence="3" id="KW-1133">Transmembrane helix</keyword>
<comment type="similarity">
    <text evidence="1">Belongs to the TMEM53 family.</text>
</comment>
<keyword evidence="5" id="KW-0539">Nucleus</keyword>
<dbReference type="SUPFAM" id="SSF53474">
    <property type="entry name" value="alpha/beta-Hydrolases"/>
    <property type="match status" value="1"/>
</dbReference>
<dbReference type="Pfam" id="PF05705">
    <property type="entry name" value="DUF829"/>
    <property type="match status" value="1"/>
</dbReference>
<comment type="subcellular location">
    <subcellularLocation>
        <location evidence="6">Nucleus outer membrane</location>
        <topology evidence="6">Single-pass membrane protein</topology>
    </subcellularLocation>
</comment>
<dbReference type="Proteomes" id="UP000053820">
    <property type="component" value="Unassembled WGS sequence"/>
</dbReference>
<evidence type="ECO:0000256" key="4">
    <source>
        <dbReference type="ARBA" id="ARBA00023136"/>
    </source>
</evidence>
<evidence type="ECO:0000256" key="3">
    <source>
        <dbReference type="ARBA" id="ARBA00022989"/>
    </source>
</evidence>
<dbReference type="OrthoDB" id="77878at2759"/>
<gene>
    <name evidence="7" type="ORF">HYDPIDRAFT_30000</name>
</gene>
<keyword evidence="4" id="KW-0472">Membrane</keyword>
<keyword evidence="8" id="KW-1185">Reference proteome</keyword>
<dbReference type="AlphaFoldDB" id="A0A0C9W707"/>
<evidence type="ECO:0000256" key="2">
    <source>
        <dbReference type="ARBA" id="ARBA00022692"/>
    </source>
</evidence>
<evidence type="ECO:0000256" key="1">
    <source>
        <dbReference type="ARBA" id="ARBA00007387"/>
    </source>
</evidence>
<dbReference type="Gene3D" id="3.40.50.1820">
    <property type="entry name" value="alpha/beta hydrolase"/>
    <property type="match status" value="1"/>
</dbReference>
<dbReference type="PANTHER" id="PTHR12265">
    <property type="entry name" value="TRANSMEMBRANE PROTEIN 53"/>
    <property type="match status" value="1"/>
</dbReference>
<keyword evidence="2" id="KW-0812">Transmembrane</keyword>
<reference evidence="7 8" key="1">
    <citation type="submission" date="2014-04" db="EMBL/GenBank/DDBJ databases">
        <title>Evolutionary Origins and Diversification of the Mycorrhizal Mutualists.</title>
        <authorList>
            <consortium name="DOE Joint Genome Institute"/>
            <consortium name="Mycorrhizal Genomics Consortium"/>
            <person name="Kohler A."/>
            <person name="Kuo A."/>
            <person name="Nagy L.G."/>
            <person name="Floudas D."/>
            <person name="Copeland A."/>
            <person name="Barry K.W."/>
            <person name="Cichocki N."/>
            <person name="Veneault-Fourrey C."/>
            <person name="LaButti K."/>
            <person name="Lindquist E.A."/>
            <person name="Lipzen A."/>
            <person name="Lundell T."/>
            <person name="Morin E."/>
            <person name="Murat C."/>
            <person name="Riley R."/>
            <person name="Ohm R."/>
            <person name="Sun H."/>
            <person name="Tunlid A."/>
            <person name="Henrissat B."/>
            <person name="Grigoriev I.V."/>
            <person name="Hibbett D.S."/>
            <person name="Martin F."/>
        </authorList>
    </citation>
    <scope>NUCLEOTIDE SEQUENCE [LARGE SCALE GENOMIC DNA]</scope>
    <source>
        <strain evidence="7 8">MD-312</strain>
    </source>
</reference>
<protein>
    <recommendedName>
        <fullName evidence="9">Indole-diterpene biosynthesis protein PaxU</fullName>
    </recommendedName>
</protein>
<dbReference type="PANTHER" id="PTHR12265:SF30">
    <property type="entry name" value="TRANSMEMBRANE PROTEIN 53"/>
    <property type="match status" value="1"/>
</dbReference>
<evidence type="ECO:0000313" key="8">
    <source>
        <dbReference type="Proteomes" id="UP000053820"/>
    </source>
</evidence>
<evidence type="ECO:0000256" key="6">
    <source>
        <dbReference type="ARBA" id="ARBA00034303"/>
    </source>
</evidence>
<dbReference type="InterPro" id="IPR029058">
    <property type="entry name" value="AB_hydrolase_fold"/>
</dbReference>
<accession>A0A0C9W707</accession>
<dbReference type="HOGENOM" id="CLU_036503_0_1_1"/>